<dbReference type="EMBL" id="CP022957">
    <property type="protein sequence ID" value="ASV29727.1"/>
    <property type="molecule type" value="Genomic_DNA"/>
</dbReference>
<name>A0A223V3A6_9FLAO</name>
<protein>
    <submittedName>
        <fullName evidence="1">Uncharacterized protein</fullName>
    </submittedName>
</protein>
<evidence type="ECO:0000313" key="1">
    <source>
        <dbReference type="EMBL" id="ASV29727.1"/>
    </source>
</evidence>
<dbReference type="OrthoDB" id="681025at2"/>
<dbReference type="RefSeq" id="WP_094996351.1">
    <property type="nucleotide sequence ID" value="NZ_BMJL01000001.1"/>
</dbReference>
<keyword evidence="2" id="KW-1185">Reference proteome</keyword>
<dbReference type="KEGG" id="marb:CJ263_05565"/>
<evidence type="ECO:0000313" key="2">
    <source>
        <dbReference type="Proteomes" id="UP000215244"/>
    </source>
</evidence>
<organism evidence="1 2">
    <name type="scientific">Maribacter cobaltidurans</name>
    <dbReference type="NCBI Taxonomy" id="1178778"/>
    <lineage>
        <taxon>Bacteria</taxon>
        <taxon>Pseudomonadati</taxon>
        <taxon>Bacteroidota</taxon>
        <taxon>Flavobacteriia</taxon>
        <taxon>Flavobacteriales</taxon>
        <taxon>Flavobacteriaceae</taxon>
        <taxon>Maribacter</taxon>
    </lineage>
</organism>
<dbReference type="InterPro" id="IPR053842">
    <property type="entry name" value="NikA-like"/>
</dbReference>
<accession>A0A223V3A6</accession>
<sequence length="112" mass="13001">MARPKKEIRELKAIHISFRTTVDNYLIVAHNAESYGLSIADYIRKKITGKPLPRYKVSPYERKIFVELSRIGNNINQLAMKVHLGQNQPEKLTEQLVELQRVLSDVKQIMVK</sequence>
<dbReference type="Proteomes" id="UP000215244">
    <property type="component" value="Chromosome"/>
</dbReference>
<dbReference type="AlphaFoldDB" id="A0A223V3A6"/>
<reference evidence="1 2" key="1">
    <citation type="submission" date="2017-08" db="EMBL/GenBank/DDBJ databases">
        <title>The complete genome sequence of Maribacter sp. B1, isolated from deep-sea sediment.</title>
        <authorList>
            <person name="Wu Y.-H."/>
            <person name="Cheng H."/>
            <person name="Xu X.-W."/>
        </authorList>
    </citation>
    <scope>NUCLEOTIDE SEQUENCE [LARGE SCALE GENOMIC DNA]</scope>
    <source>
        <strain evidence="1 2">B1</strain>
    </source>
</reference>
<dbReference type="Pfam" id="PF21983">
    <property type="entry name" value="NikA-like"/>
    <property type="match status" value="1"/>
</dbReference>
<gene>
    <name evidence="1" type="ORF">CJ263_05565</name>
</gene>
<proteinExistence type="predicted"/>